<accession>A0A0W0ZIA6</accession>
<reference evidence="1 2" key="1">
    <citation type="submission" date="2015-11" db="EMBL/GenBank/DDBJ databases">
        <title>Genomic analysis of 38 Legionella species identifies large and diverse effector repertoires.</title>
        <authorList>
            <person name="Burstein D."/>
            <person name="Amaro F."/>
            <person name="Zusman T."/>
            <person name="Lifshitz Z."/>
            <person name="Cohen O."/>
            <person name="Gilbert J.A."/>
            <person name="Pupko T."/>
            <person name="Shuman H.A."/>
            <person name="Segal G."/>
        </authorList>
    </citation>
    <scope>NUCLEOTIDE SEQUENCE [LARGE SCALE GENOMIC DNA]</scope>
    <source>
        <strain evidence="1 2">IMVS3376</strain>
    </source>
</reference>
<name>A0A0W0ZIA6_9GAMM</name>
<evidence type="ECO:0000313" key="1">
    <source>
        <dbReference type="EMBL" id="KTD68802.1"/>
    </source>
</evidence>
<dbReference type="Proteomes" id="UP000054926">
    <property type="component" value="Unassembled WGS sequence"/>
</dbReference>
<dbReference type="EMBL" id="LNYY01000019">
    <property type="protein sequence ID" value="KTD68802.1"/>
    <property type="molecule type" value="Genomic_DNA"/>
</dbReference>
<dbReference type="AlphaFoldDB" id="A0A0W0ZIA6"/>
<dbReference type="PATRIC" id="fig|947033.5.peg.2082"/>
<keyword evidence="2" id="KW-1185">Reference proteome</keyword>
<gene>
    <name evidence="1" type="ORF">Lste_1960</name>
</gene>
<evidence type="ECO:0000313" key="2">
    <source>
        <dbReference type="Proteomes" id="UP000054926"/>
    </source>
</evidence>
<dbReference type="STRING" id="947033.Lste_1960"/>
<sequence>MDSCLFLKHFISDSIKFLGLSPLLLDISLKNQVSCAVCEQRIVPMPDFVTTNGHTQIIVPLTITPFSHQALPTVTGSPFSDEAGTVLYGHYDMEYLLPRGDRLRLIANHDKKTVQLMLFTHQADLIQLLPGERPSSLVSNIISKVHRYRIRSASYNQPLTSAQEQKLQLANECIDSLKGLLKRERKLASQDHEGHEELRKQVIDIIGHCSNQNRIIATAPLISEGTFGDILYESHKTAQHYSFNRVYSISRQDQMDFSRIVKNHEAGHPCLIWDSELHIGHNSKDLDDALRVICGYYKLPLAANLSDVPANRLAQLAAFFSKLWRDGHDWINYLAMNAKPEHKTEVLKRLDGLTITKITPYYKLQGVPQKGYPDLKSLITQLTNSPSEPISAGNTRKAKKALNQLPYGSWAIIAHKQLLLIRQESKIIQLRYFMHEELFYPLPEGQDLYTLGQVSKRHLYLPERVSLKLNAFISRIPRFFYKFYKSMYRFIHHLHDDFFNYIHDTHLPPKDSSELNKQQTQRAKARNSLILALENKGLLATGQTIEEFIKEQISNSPYIIARPNHPPSPHAYDNPFHRALEVIRHIASFFIDVSEKNPLIGSLAMAAYAYGGGAVLAPEFLKSILTKLHLHGLISGIEPTQKLAHWMSHGTISEAISASITYWQGVVAGGNLDKFFVEAVNVLKEDPAEIAIIASLALGLGYSLTKIIPSLGHEMGEFPYTNYAALGGKGGAAVYDTIMHPGDDWLLGTCKWLCKSFINLGKLCIAPFFEGYYYGFHDGFLKGWRKSGVLFTSLSKQVLAASADFILALLTVPLLEVSALFIHVPFRGITNLLTKTLAILGNINDIGKLLLSFSTRPPSDNLIASFRFSPLYGFTWPFGHFSDNAFFNICINSVRALCLPLLQLTKNCIILPIIDFISFSTRVGLTLLNPITRILAYALGSITCALGAVWDQSFGLLFAASAKGLAIACNWVDNQACTVKQTLLSFIESQRGHLYYWAFAPEDLKSHTTVNDAEYYSSDPRRYELIPHSSSHCLLQTLLDNSGESHVSDGSHNPMPHHPPMFSVKNSKNNLKASQKEVINYSM</sequence>
<comment type="caution">
    <text evidence="1">The sequence shown here is derived from an EMBL/GenBank/DDBJ whole genome shotgun (WGS) entry which is preliminary data.</text>
</comment>
<protein>
    <submittedName>
        <fullName evidence="1">Coiled-coil protein</fullName>
    </submittedName>
</protein>
<proteinExistence type="predicted"/>
<organism evidence="1 2">
    <name type="scientific">Legionella steelei</name>
    <dbReference type="NCBI Taxonomy" id="947033"/>
    <lineage>
        <taxon>Bacteria</taxon>
        <taxon>Pseudomonadati</taxon>
        <taxon>Pseudomonadota</taxon>
        <taxon>Gammaproteobacteria</taxon>
        <taxon>Legionellales</taxon>
        <taxon>Legionellaceae</taxon>
        <taxon>Legionella</taxon>
    </lineage>
</organism>